<organism evidence="1 2">
    <name type="scientific">Crocosphaera subtropica (strain ATCC 51142 / BH68)</name>
    <name type="common">Cyanothece sp. (strain ATCC 51142)</name>
    <dbReference type="NCBI Taxonomy" id="43989"/>
    <lineage>
        <taxon>Bacteria</taxon>
        <taxon>Bacillati</taxon>
        <taxon>Cyanobacteriota</taxon>
        <taxon>Cyanophyceae</taxon>
        <taxon>Oscillatoriophycideae</taxon>
        <taxon>Chroococcales</taxon>
        <taxon>Aphanothecaceae</taxon>
        <taxon>Crocosphaera</taxon>
        <taxon>Crocosphaera subtropica</taxon>
    </lineage>
</organism>
<dbReference type="Proteomes" id="UP000001203">
    <property type="component" value="Chromosome circular"/>
</dbReference>
<gene>
    <name evidence="1" type="ordered locus">cce_1516</name>
</gene>
<name>B1WXC2_CROS5</name>
<protein>
    <submittedName>
        <fullName evidence="1">Uncharacterized protein</fullName>
    </submittedName>
</protein>
<evidence type="ECO:0000313" key="2">
    <source>
        <dbReference type="Proteomes" id="UP000001203"/>
    </source>
</evidence>
<evidence type="ECO:0000313" key="1">
    <source>
        <dbReference type="EMBL" id="ACB50866.1"/>
    </source>
</evidence>
<dbReference type="KEGG" id="cyt:cce_1516"/>
<dbReference type="HOGENOM" id="CLU_2568116_0_0_3"/>
<dbReference type="STRING" id="43989.cce_1516"/>
<sequence length="81" mass="9098">MSLVLLGKDMKPPIALEVEIPEETYILLTDFIENNAPLGFNEVVSLAVSNFLVNQKVPFNSCQSYLSNIYDYANDSKVLEQ</sequence>
<reference evidence="1 2" key="1">
    <citation type="journal article" date="2008" name="Proc. Natl. Acad. Sci. U.S.A.">
        <title>The genome of Cyanothece 51142, a unicellular diazotrophic cyanobacterium important in the marine nitrogen cycle.</title>
        <authorList>
            <person name="Welsh E.A."/>
            <person name="Liberton M."/>
            <person name="Stoeckel J."/>
            <person name="Loh T."/>
            <person name="Elvitigala T."/>
            <person name="Wang C."/>
            <person name="Wollam A."/>
            <person name="Fulton R.S."/>
            <person name="Clifton S.W."/>
            <person name="Jacobs J.M."/>
            <person name="Aurora R."/>
            <person name="Ghosh B.K."/>
            <person name="Sherman L.A."/>
            <person name="Smith R.D."/>
            <person name="Wilson R.K."/>
            <person name="Pakrasi H.B."/>
        </authorList>
    </citation>
    <scope>NUCLEOTIDE SEQUENCE [LARGE SCALE GENOMIC DNA]</scope>
    <source>
        <strain evidence="2">ATCC 51142 / BH68</strain>
    </source>
</reference>
<accession>B1WXC2</accession>
<dbReference type="EMBL" id="CP000806">
    <property type="protein sequence ID" value="ACB50866.1"/>
    <property type="molecule type" value="Genomic_DNA"/>
</dbReference>
<dbReference type="AlphaFoldDB" id="B1WXC2"/>
<keyword evidence="2" id="KW-1185">Reference proteome</keyword>
<proteinExistence type="predicted"/>
<dbReference type="eggNOG" id="ENOG50321D9">
    <property type="taxonomic scope" value="Bacteria"/>
</dbReference>